<name>A0AA36D6V0_9BILA</name>
<evidence type="ECO:0008006" key="10">
    <source>
        <dbReference type="Google" id="ProtNLM"/>
    </source>
</evidence>
<organism evidence="8 9">
    <name type="scientific">Mesorhabditis spiculigera</name>
    <dbReference type="NCBI Taxonomy" id="96644"/>
    <lineage>
        <taxon>Eukaryota</taxon>
        <taxon>Metazoa</taxon>
        <taxon>Ecdysozoa</taxon>
        <taxon>Nematoda</taxon>
        <taxon>Chromadorea</taxon>
        <taxon>Rhabditida</taxon>
        <taxon>Rhabditina</taxon>
        <taxon>Rhabditomorpha</taxon>
        <taxon>Rhabditoidea</taxon>
        <taxon>Rhabditidae</taxon>
        <taxon>Mesorhabditinae</taxon>
        <taxon>Mesorhabditis</taxon>
    </lineage>
</organism>
<evidence type="ECO:0000256" key="7">
    <source>
        <dbReference type="SAM" id="Phobius"/>
    </source>
</evidence>
<keyword evidence="4" id="KW-0256">Endoplasmic reticulum</keyword>
<dbReference type="AlphaFoldDB" id="A0AA36D6V0"/>
<evidence type="ECO:0000256" key="1">
    <source>
        <dbReference type="ARBA" id="ARBA00004477"/>
    </source>
</evidence>
<evidence type="ECO:0000313" key="9">
    <source>
        <dbReference type="Proteomes" id="UP001177023"/>
    </source>
</evidence>
<dbReference type="GO" id="GO:0097250">
    <property type="term" value="P:mitochondrial respirasome assembly"/>
    <property type="evidence" value="ECO:0007669"/>
    <property type="project" value="InterPro"/>
</dbReference>
<evidence type="ECO:0000256" key="4">
    <source>
        <dbReference type="ARBA" id="ARBA00022824"/>
    </source>
</evidence>
<reference evidence="8" key="1">
    <citation type="submission" date="2023-06" db="EMBL/GenBank/DDBJ databases">
        <authorList>
            <person name="Delattre M."/>
        </authorList>
    </citation>
    <scope>NUCLEOTIDE SEQUENCE</scope>
    <source>
        <strain evidence="8">AF72</strain>
    </source>
</reference>
<dbReference type="Proteomes" id="UP001177023">
    <property type="component" value="Unassembled WGS sequence"/>
</dbReference>
<dbReference type="GO" id="GO:0005789">
    <property type="term" value="C:endoplasmic reticulum membrane"/>
    <property type="evidence" value="ECO:0007669"/>
    <property type="project" value="UniProtKB-SubCell"/>
</dbReference>
<feature type="non-terminal residue" evidence="8">
    <location>
        <position position="124"/>
    </location>
</feature>
<feature type="transmembrane region" description="Helical" evidence="7">
    <location>
        <begin position="102"/>
        <end position="121"/>
    </location>
</feature>
<dbReference type="Pfam" id="PF07019">
    <property type="entry name" value="EMC6"/>
    <property type="match status" value="1"/>
</dbReference>
<keyword evidence="3 7" id="KW-0812">Transmembrane</keyword>
<comment type="subcellular location">
    <subcellularLocation>
        <location evidence="1">Endoplasmic reticulum membrane</location>
        <topology evidence="1">Multi-pass membrane protein</topology>
    </subcellularLocation>
</comment>
<dbReference type="InterPro" id="IPR010742">
    <property type="entry name" value="RCAF1"/>
</dbReference>
<dbReference type="PANTHER" id="PTHR12906:SF0">
    <property type="entry name" value="GEL COMPLEX SUBUNIT OPTI"/>
    <property type="match status" value="1"/>
</dbReference>
<evidence type="ECO:0000256" key="5">
    <source>
        <dbReference type="ARBA" id="ARBA00022989"/>
    </source>
</evidence>
<keyword evidence="5 7" id="KW-1133">Transmembrane helix</keyword>
<evidence type="ECO:0000256" key="3">
    <source>
        <dbReference type="ARBA" id="ARBA00022692"/>
    </source>
</evidence>
<dbReference type="PANTHER" id="PTHR12906">
    <property type="entry name" value="PROTEIN C20ORF24 RAB5-INTERACTING PROTEIN"/>
    <property type="match status" value="1"/>
</dbReference>
<evidence type="ECO:0000256" key="2">
    <source>
        <dbReference type="ARBA" id="ARBA00009436"/>
    </source>
</evidence>
<feature type="transmembrane region" description="Helical" evidence="7">
    <location>
        <begin position="39"/>
        <end position="58"/>
    </location>
</feature>
<evidence type="ECO:0000256" key="6">
    <source>
        <dbReference type="ARBA" id="ARBA00023136"/>
    </source>
</evidence>
<comment type="caution">
    <text evidence="8">The sequence shown here is derived from an EMBL/GenBank/DDBJ whole genome shotgun (WGS) entry which is preliminary data.</text>
</comment>
<dbReference type="InterPro" id="IPR029008">
    <property type="entry name" value="EMC6-like"/>
</dbReference>
<gene>
    <name evidence="8" type="ORF">MSPICULIGERA_LOCUS20342</name>
</gene>
<accession>A0AA36D6V0</accession>
<dbReference type="EMBL" id="CATQJA010002664">
    <property type="protein sequence ID" value="CAJ0582202.1"/>
    <property type="molecule type" value="Genomic_DNA"/>
</dbReference>
<keyword evidence="9" id="KW-1185">Reference proteome</keyword>
<sequence length="124" mass="13633">MSSRPTSTTSQSQSGWTQTLSKALTSGSDWSDKDEILDVLYWGRQVLALLIGIVFGVVPMHGIFALGGYVAISTVLAHQFVIKYQKLDEDYLGGFWEIAKEGFGAAFATFMVSWITVYSSLHSN</sequence>
<keyword evidence="6 7" id="KW-0472">Membrane</keyword>
<dbReference type="GO" id="GO:0005739">
    <property type="term" value="C:mitochondrion"/>
    <property type="evidence" value="ECO:0007669"/>
    <property type="project" value="GOC"/>
</dbReference>
<evidence type="ECO:0000313" key="8">
    <source>
        <dbReference type="EMBL" id="CAJ0582202.1"/>
    </source>
</evidence>
<feature type="transmembrane region" description="Helical" evidence="7">
    <location>
        <begin position="63"/>
        <end position="82"/>
    </location>
</feature>
<protein>
    <recommendedName>
        <fullName evidence="10">Rab5-interacting protein</fullName>
    </recommendedName>
</protein>
<proteinExistence type="inferred from homology"/>
<comment type="similarity">
    <text evidence="2">Belongs to the EMC6 family.</text>
</comment>